<sequence>MPMYKTVLVVIDRWRRVPIEWYRRDPDAYGEEIVDSEGATRELYRLLAPYDVNTTLLYSNEGLKIRVKNHAQKFESWRPHLEFYYYYEEELAGPPPKFKLYERNPQPEDPTGFIEVANLPQEPFFGAAILPSGEWVSTPEWAGPTYMARLLRWHRENLAIVVEVRF</sequence>
<organism evidence="1">
    <name type="scientific">uncultured Chloroflexia bacterium</name>
    <dbReference type="NCBI Taxonomy" id="1672391"/>
    <lineage>
        <taxon>Bacteria</taxon>
        <taxon>Bacillati</taxon>
        <taxon>Chloroflexota</taxon>
        <taxon>Chloroflexia</taxon>
        <taxon>environmental samples</taxon>
    </lineage>
</organism>
<name>A0A6J4HM72_9CHLR</name>
<gene>
    <name evidence="1" type="ORF">AVDCRST_MAG93-624</name>
</gene>
<protein>
    <submittedName>
        <fullName evidence="1">Uncharacterized protein</fullName>
    </submittedName>
</protein>
<reference evidence="1" key="1">
    <citation type="submission" date="2020-02" db="EMBL/GenBank/DDBJ databases">
        <authorList>
            <person name="Meier V. D."/>
        </authorList>
    </citation>
    <scope>NUCLEOTIDE SEQUENCE</scope>
    <source>
        <strain evidence="1">AVDCRST_MAG93</strain>
    </source>
</reference>
<dbReference type="EMBL" id="CADCTR010000203">
    <property type="protein sequence ID" value="CAA9225166.1"/>
    <property type="molecule type" value="Genomic_DNA"/>
</dbReference>
<proteinExistence type="predicted"/>
<dbReference type="AlphaFoldDB" id="A0A6J4HM72"/>
<evidence type="ECO:0000313" key="1">
    <source>
        <dbReference type="EMBL" id="CAA9225166.1"/>
    </source>
</evidence>
<accession>A0A6J4HM72</accession>